<comment type="similarity">
    <text evidence="8">Belongs to the NAD kinase family.</text>
</comment>
<keyword evidence="1 8" id="KW-0963">Cytoplasm</keyword>
<dbReference type="InterPro" id="IPR016064">
    <property type="entry name" value="NAD/diacylglycerol_kinase_sf"/>
</dbReference>
<evidence type="ECO:0000256" key="7">
    <source>
        <dbReference type="ARBA" id="ARBA00023027"/>
    </source>
</evidence>
<evidence type="ECO:0000256" key="6">
    <source>
        <dbReference type="ARBA" id="ARBA00022857"/>
    </source>
</evidence>
<evidence type="ECO:0000256" key="3">
    <source>
        <dbReference type="ARBA" id="ARBA00022741"/>
    </source>
</evidence>
<dbReference type="HAMAP" id="MF_00361">
    <property type="entry name" value="NAD_kinase"/>
    <property type="match status" value="1"/>
</dbReference>
<keyword evidence="2 8" id="KW-0808">Transferase</keyword>
<feature type="binding site" evidence="8">
    <location>
        <position position="66"/>
    </location>
    <ligand>
        <name>NAD(+)</name>
        <dbReference type="ChEBI" id="CHEBI:57540"/>
    </ligand>
</feature>
<evidence type="ECO:0000256" key="1">
    <source>
        <dbReference type="ARBA" id="ARBA00022490"/>
    </source>
</evidence>
<dbReference type="GO" id="GO:0046872">
    <property type="term" value="F:metal ion binding"/>
    <property type="evidence" value="ECO:0007669"/>
    <property type="project" value="UniProtKB-UniRule"/>
</dbReference>
<dbReference type="PANTHER" id="PTHR20275">
    <property type="entry name" value="NAD KINASE"/>
    <property type="match status" value="1"/>
</dbReference>
<dbReference type="EMBL" id="LHXL01000001">
    <property type="protein sequence ID" value="KXA90735.1"/>
    <property type="molecule type" value="Genomic_DNA"/>
</dbReference>
<comment type="caution">
    <text evidence="8">Lacks conserved residue(s) required for the propagation of feature annotation.</text>
</comment>
<dbReference type="GO" id="GO:0006741">
    <property type="term" value="P:NADP+ biosynthetic process"/>
    <property type="evidence" value="ECO:0007669"/>
    <property type="project" value="UniProtKB-UniRule"/>
</dbReference>
<dbReference type="GO" id="GO:0005524">
    <property type="term" value="F:ATP binding"/>
    <property type="evidence" value="ECO:0007669"/>
    <property type="project" value="UniProtKB-KW"/>
</dbReference>
<comment type="caution">
    <text evidence="9">The sequence shown here is derived from an EMBL/GenBank/DDBJ whole genome shotgun (WGS) entry which is preliminary data.</text>
</comment>
<feature type="binding site" evidence="8">
    <location>
        <position position="159"/>
    </location>
    <ligand>
        <name>NAD(+)</name>
        <dbReference type="ChEBI" id="CHEBI:57540"/>
    </ligand>
</feature>
<reference evidence="9 10" key="1">
    <citation type="journal article" date="2016" name="Sci. Rep.">
        <title>Metabolic traits of an uncultured archaeal lineage -MSBL1- from brine pools of the Red Sea.</title>
        <authorList>
            <person name="Mwirichia R."/>
            <person name="Alam I."/>
            <person name="Rashid M."/>
            <person name="Vinu M."/>
            <person name="Ba-Alawi W."/>
            <person name="Anthony Kamau A."/>
            <person name="Kamanda Ngugi D."/>
            <person name="Goker M."/>
            <person name="Klenk H.P."/>
            <person name="Bajic V."/>
            <person name="Stingl U."/>
        </authorList>
    </citation>
    <scope>NUCLEOTIDE SEQUENCE [LARGE SCALE GENOMIC DNA]</scope>
    <source>
        <strain evidence="9">SCGC-AAA259D14</strain>
    </source>
</reference>
<name>A0A133U962_9EURY</name>
<keyword evidence="10" id="KW-1185">Reference proteome</keyword>
<keyword evidence="3 8" id="KW-0547">Nucleotide-binding</keyword>
<comment type="subcellular location">
    <subcellularLocation>
        <location evidence="8">Cytoplasm</location>
    </subcellularLocation>
</comment>
<evidence type="ECO:0000256" key="2">
    <source>
        <dbReference type="ARBA" id="ARBA00022679"/>
    </source>
</evidence>
<comment type="catalytic activity">
    <reaction evidence="8">
        <text>NAD(+) + ATP = ADP + NADP(+) + H(+)</text>
        <dbReference type="Rhea" id="RHEA:18629"/>
        <dbReference type="ChEBI" id="CHEBI:15378"/>
        <dbReference type="ChEBI" id="CHEBI:30616"/>
        <dbReference type="ChEBI" id="CHEBI:57540"/>
        <dbReference type="ChEBI" id="CHEBI:58349"/>
        <dbReference type="ChEBI" id="CHEBI:456216"/>
        <dbReference type="EC" id="2.7.1.23"/>
    </reaction>
</comment>
<evidence type="ECO:0000313" key="10">
    <source>
        <dbReference type="Proteomes" id="UP000070589"/>
    </source>
</evidence>
<feature type="binding site" evidence="8">
    <location>
        <begin position="129"/>
        <end position="130"/>
    </location>
    <ligand>
        <name>NAD(+)</name>
        <dbReference type="ChEBI" id="CHEBI:57540"/>
    </ligand>
</feature>
<keyword evidence="5 8" id="KW-0067">ATP-binding</keyword>
<dbReference type="Proteomes" id="UP000070589">
    <property type="component" value="Unassembled WGS sequence"/>
</dbReference>
<dbReference type="GO" id="GO:0003951">
    <property type="term" value="F:NAD+ kinase activity"/>
    <property type="evidence" value="ECO:0007669"/>
    <property type="project" value="UniProtKB-UniRule"/>
</dbReference>
<dbReference type="Gene3D" id="3.40.50.10330">
    <property type="entry name" value="Probable inorganic polyphosphate/atp-NAD kinase, domain 1"/>
    <property type="match status" value="1"/>
</dbReference>
<dbReference type="GO" id="GO:0019674">
    <property type="term" value="P:NAD+ metabolic process"/>
    <property type="evidence" value="ECO:0007669"/>
    <property type="project" value="InterPro"/>
</dbReference>
<comment type="cofactor">
    <cofactor evidence="8">
        <name>a divalent metal cation</name>
        <dbReference type="ChEBI" id="CHEBI:60240"/>
    </cofactor>
</comment>
<feature type="binding site" evidence="8">
    <location>
        <begin position="61"/>
        <end position="62"/>
    </location>
    <ligand>
        <name>NAD(+)</name>
        <dbReference type="ChEBI" id="CHEBI:57540"/>
    </ligand>
</feature>
<keyword evidence="6 8" id="KW-0521">NADP</keyword>
<feature type="active site" description="Proton acceptor" evidence="8">
    <location>
        <position position="61"/>
    </location>
</feature>
<keyword evidence="7 8" id="KW-0520">NAD</keyword>
<evidence type="ECO:0000256" key="8">
    <source>
        <dbReference type="HAMAP-Rule" id="MF_00361"/>
    </source>
</evidence>
<organism evidence="9 10">
    <name type="scientific">candidate division MSBL1 archaeon SCGC-AAA259D14</name>
    <dbReference type="NCBI Taxonomy" id="1698261"/>
    <lineage>
        <taxon>Archaea</taxon>
        <taxon>Methanobacteriati</taxon>
        <taxon>Methanobacteriota</taxon>
        <taxon>candidate division MSBL1</taxon>
    </lineage>
</organism>
<evidence type="ECO:0000256" key="4">
    <source>
        <dbReference type="ARBA" id="ARBA00022777"/>
    </source>
</evidence>
<keyword evidence="4 8" id="KW-0418">Kinase</keyword>
<feature type="binding site" evidence="8">
    <location>
        <position position="229"/>
    </location>
    <ligand>
        <name>NAD(+)</name>
        <dbReference type="ChEBI" id="CHEBI:57540"/>
    </ligand>
</feature>
<accession>A0A133U962</accession>
<dbReference type="Pfam" id="PF20143">
    <property type="entry name" value="NAD_kinase_C"/>
    <property type="match status" value="1"/>
</dbReference>
<sequence>MKIGIVSRSDMDEAVNLTEKILKHLSEEEVFLAPEIAKVLGEEGTPVEEMDIDSLVTIGGDGTVLRNLQKLPEIPILGINMGGRGFLADVNPEEATSVIDKMINGELGLRERERLSIKISEGWNSIALNEGVVRSEEPSGIISFEVFMDGELVEKIEGDGLIVSTPTGSTAYALASGGPILHPDVEAFLAVTLSTYRPRAFPLVFPMSSELKVKLLEPNKKAYVTVDGQITKELKGGDVIIFERSESSAKFYEWKGKFYEKIGEKL</sequence>
<dbReference type="EC" id="2.7.1.23" evidence="8"/>
<comment type="function">
    <text evidence="8">Involved in the regulation of the intracellular balance of NAD and NADP, and is a key enzyme in the biosynthesis of NADP. Catalyzes specifically the phosphorylation on 2'-hydroxyl of the adenosine moiety of NAD to yield NADP.</text>
</comment>
<dbReference type="InterPro" id="IPR017438">
    <property type="entry name" value="ATP-NAD_kinase_N"/>
</dbReference>
<dbReference type="AlphaFoldDB" id="A0A133U962"/>
<dbReference type="GO" id="GO:0005737">
    <property type="term" value="C:cytoplasm"/>
    <property type="evidence" value="ECO:0007669"/>
    <property type="project" value="UniProtKB-SubCell"/>
</dbReference>
<gene>
    <name evidence="8" type="primary">nadK</name>
    <name evidence="9" type="ORF">AKJ62_00185</name>
</gene>
<dbReference type="InterPro" id="IPR002504">
    <property type="entry name" value="NADK"/>
</dbReference>
<dbReference type="Pfam" id="PF01513">
    <property type="entry name" value="NAD_kinase"/>
    <property type="match status" value="1"/>
</dbReference>
<protein>
    <recommendedName>
        <fullName evidence="8">NAD kinase</fullName>
        <ecNumber evidence="8">2.7.1.23</ecNumber>
    </recommendedName>
    <alternativeName>
        <fullName evidence="8">ATP-dependent NAD kinase</fullName>
    </alternativeName>
</protein>
<dbReference type="InterPro" id="IPR017437">
    <property type="entry name" value="ATP-NAD_kinase_PpnK-typ_C"/>
</dbReference>
<proteinExistence type="inferred from homology"/>
<dbReference type="SUPFAM" id="SSF111331">
    <property type="entry name" value="NAD kinase/diacylglycerol kinase-like"/>
    <property type="match status" value="1"/>
</dbReference>
<evidence type="ECO:0000256" key="5">
    <source>
        <dbReference type="ARBA" id="ARBA00022840"/>
    </source>
</evidence>
<evidence type="ECO:0000313" key="9">
    <source>
        <dbReference type="EMBL" id="KXA90735.1"/>
    </source>
</evidence>
<dbReference type="Gene3D" id="2.60.200.30">
    <property type="entry name" value="Probable inorganic polyphosphate/atp-NAD kinase, domain 2"/>
    <property type="match status" value="1"/>
</dbReference>
<dbReference type="PANTHER" id="PTHR20275:SF43">
    <property type="entry name" value="BIFUNCTIONAL NADP PHOSPHATASE_NAD KINASE"/>
    <property type="match status" value="1"/>
</dbReference>
<dbReference type="PATRIC" id="fig|1698261.3.peg.44"/>